<dbReference type="InterPro" id="IPR029058">
    <property type="entry name" value="AB_hydrolase_fold"/>
</dbReference>
<dbReference type="SMART" id="SM00823">
    <property type="entry name" value="PKS_PP"/>
    <property type="match status" value="1"/>
</dbReference>
<dbReference type="InterPro" id="IPR009081">
    <property type="entry name" value="PP-bd_ACP"/>
</dbReference>
<organism evidence="4 5">
    <name type="scientific">candidate division CSSED10-310 bacterium</name>
    <dbReference type="NCBI Taxonomy" id="2855610"/>
    <lineage>
        <taxon>Bacteria</taxon>
        <taxon>Bacteria division CSSED10-310</taxon>
    </lineage>
</organism>
<name>A0ABV6Z0J2_UNCC1</name>
<dbReference type="Proteomes" id="UP001594351">
    <property type="component" value="Unassembled WGS sequence"/>
</dbReference>
<dbReference type="SUPFAM" id="SSF52777">
    <property type="entry name" value="CoA-dependent acyltransferases"/>
    <property type="match status" value="2"/>
</dbReference>
<dbReference type="Gene3D" id="3.40.50.980">
    <property type="match status" value="2"/>
</dbReference>
<evidence type="ECO:0000256" key="1">
    <source>
        <dbReference type="ARBA" id="ARBA00022450"/>
    </source>
</evidence>
<comment type="caution">
    <text evidence="4">The sequence shown here is derived from an EMBL/GenBank/DDBJ whole genome shotgun (WGS) entry which is preliminary data.</text>
</comment>
<dbReference type="Pfam" id="PF00668">
    <property type="entry name" value="Condensation"/>
    <property type="match status" value="1"/>
</dbReference>
<dbReference type="Gene3D" id="3.30.559.10">
    <property type="entry name" value="Chloramphenicol acetyltransferase-like domain"/>
    <property type="match status" value="1"/>
</dbReference>
<dbReference type="CDD" id="cd12117">
    <property type="entry name" value="A_NRPS_Srf_like"/>
    <property type="match status" value="1"/>
</dbReference>
<feature type="domain" description="Carrier" evidence="3">
    <location>
        <begin position="1014"/>
        <end position="1089"/>
    </location>
</feature>
<dbReference type="Gene3D" id="1.10.1200.10">
    <property type="entry name" value="ACP-like"/>
    <property type="match status" value="1"/>
</dbReference>
<dbReference type="InterPro" id="IPR020806">
    <property type="entry name" value="PKS_PP-bd"/>
</dbReference>
<dbReference type="Gene3D" id="3.40.50.1820">
    <property type="entry name" value="alpha/beta hydrolase"/>
    <property type="match status" value="1"/>
</dbReference>
<dbReference type="InterPro" id="IPR025110">
    <property type="entry name" value="AMP-bd_C"/>
</dbReference>
<gene>
    <name evidence="4" type="ORF">ACFL27_17375</name>
</gene>
<keyword evidence="1" id="KW-0596">Phosphopantetheine</keyword>
<evidence type="ECO:0000313" key="4">
    <source>
        <dbReference type="EMBL" id="MFC1851966.1"/>
    </source>
</evidence>
<dbReference type="SUPFAM" id="SSF56801">
    <property type="entry name" value="Acetyl-CoA synthetase-like"/>
    <property type="match status" value="1"/>
</dbReference>
<dbReference type="EMBL" id="JBHPBY010000247">
    <property type="protein sequence ID" value="MFC1851966.1"/>
    <property type="molecule type" value="Genomic_DNA"/>
</dbReference>
<evidence type="ECO:0000259" key="3">
    <source>
        <dbReference type="PROSITE" id="PS50075"/>
    </source>
</evidence>
<evidence type="ECO:0000313" key="5">
    <source>
        <dbReference type="Proteomes" id="UP001594351"/>
    </source>
</evidence>
<accession>A0ABV6Z0J2</accession>
<keyword evidence="5" id="KW-1185">Reference proteome</keyword>
<dbReference type="Gene3D" id="3.30.559.30">
    <property type="entry name" value="Nonribosomal peptide synthetase, condensation domain"/>
    <property type="match status" value="1"/>
</dbReference>
<dbReference type="InterPro" id="IPR036736">
    <property type="entry name" value="ACP-like_sf"/>
</dbReference>
<dbReference type="Pfam" id="PF00501">
    <property type="entry name" value="AMP-binding"/>
    <property type="match status" value="1"/>
</dbReference>
<dbReference type="Gene3D" id="3.30.300.30">
    <property type="match status" value="1"/>
</dbReference>
<dbReference type="PROSITE" id="PS50075">
    <property type="entry name" value="CARRIER"/>
    <property type="match status" value="1"/>
</dbReference>
<dbReference type="InterPro" id="IPR010071">
    <property type="entry name" value="AA_adenyl_dom"/>
</dbReference>
<sequence length="1368" mass="155718">MSEKALPNWSDLTREKREILAYLLGKEGIELDQTTIIPRQSRVGAHPLSYAQQRLWFLEQYEPDLPLYNIPLGIHISGLLNLNALKQSITDVVDRHEILRTTYHLQDGEPFQIIAPSLEVKLPVNDLRHLNKPEKELEFQKLKRTEVHQPFDLMEGPVIRTGLYHLEEHHHFLLLIIHHIAFDGWSGNIFLRELALFYDGHVTGQSVDLRVPAVQYVDYSSWQRNWLQKDVLQQQLIYWQEQLKDTHPLFNFPTSKPRPSVQTYNGAHFMFSIPENMSQALKDLGRQEGVTLFISLLTIYKILLHRYTGFADISVGTPVANRNLPDLEDIIGFFVNTLVLRTRFSSPLSFRDFLQQVREVCLHAYQNQDYPFERLVEKLKPERNVTHPPFFQTMFTLVVRSAAAFECSQVTFQLEEIHTNTAKFDLMLFIRETASGLKGRITYNTDLFEEDTIERMAHHYLTLLESVISAPDSCITALPLLTKREEHQLLVEWNNTPRAYPSDRCINELFEAQAALSPEVRAVIQGDEALTYFELNQSANQLAYFLRKRGLTAKQPVAVCLDRSLEVAIALLATLKAGGAYLPLDPNYPAKRVEFILRDTQTRIILTHLKLVPQFQDLPVEVIPVVRDKDYYEEPGSQNPENVVRPQDPAYVMFTSGSSGTPKGVAVSHRAVINLMFGTDDIKYEKNCAILHLAPLSFDASTFEIWGPLLHGGTCILYPDQQINLSVLGHTLDRFDIDVLFLTTALFNTIINESPEILNKVKQLLIGGEAISVRHVLRANAALPSTRIINCYGPTENTTFTTTYSIPHNLPASTTSIPIGRPLSNSQLYILDAHQQPVPIGVPGELCLAGDGLSSGYLNRPELTQEKFVNNIFSVNDGDKMYKTGDLVRYLPDGTLEFLGRLDDQIKLRGFRIEPGEIVNALQEHNLVKAAFVQAVRDKHSNKRLVAYIISTNQEEPTGNELKEFLKQKLPEFMIPSFFFYLDTFPLTAHGKIDIRALPEPDYDNATRKRVFVQPRDQVEKKLAQIWCNLLHIEAVSLEDNFFERGGYSLLAIKLFSQIEKYFGKKLQVSVLFQAPTVRKIAALIKAESEAVPVTPVIPIQPEGSNPPLFLMHHADGGVLDYRELANLIDQKTPVYGIQALDLEGVPLTYGRIKEAAAAYADAIRATAPDKPYFIAGHSFGGLIALETARQLSRQNEQIGLLIIIECSAPGIRFLPGKDIARYLLWTYWERIKFHFGRLKTLQGQNRWTYLFMKLKSIQNKWTTYLIRFQKKQKHLDSKAQIFLKANVEMVRILSDSDLIREGYLGKITLFKASVSLPIYDNHDYGWGKYASLGVEVHEIQGEHGNLIKEPYVFELAEKMNACIKQVL</sequence>
<dbReference type="InterPro" id="IPR000873">
    <property type="entry name" value="AMP-dep_synth/lig_dom"/>
</dbReference>
<reference evidence="4 5" key="1">
    <citation type="submission" date="2024-09" db="EMBL/GenBank/DDBJ databases">
        <title>Laminarin stimulates single cell rates of sulfate reduction while oxygen inhibits transcriptomic activity in coastal marine sediment.</title>
        <authorList>
            <person name="Lindsay M."/>
            <person name="Orcutt B."/>
            <person name="Emerson D."/>
            <person name="Stepanauskas R."/>
            <person name="D'Angelo T."/>
        </authorList>
    </citation>
    <scope>NUCLEOTIDE SEQUENCE [LARGE SCALE GENOMIC DNA]</scope>
    <source>
        <strain evidence="4">SAG AM-311-K15</strain>
    </source>
</reference>
<dbReference type="PROSITE" id="PS00455">
    <property type="entry name" value="AMP_BINDING"/>
    <property type="match status" value="1"/>
</dbReference>
<dbReference type="SUPFAM" id="SSF53474">
    <property type="entry name" value="alpha/beta-Hydrolases"/>
    <property type="match status" value="1"/>
</dbReference>
<protein>
    <submittedName>
        <fullName evidence="4">Amino acid adenylation domain-containing protein</fullName>
    </submittedName>
</protein>
<dbReference type="SUPFAM" id="SSF47336">
    <property type="entry name" value="ACP-like"/>
    <property type="match status" value="1"/>
</dbReference>
<dbReference type="Pfam" id="PF13193">
    <property type="entry name" value="AMP-binding_C"/>
    <property type="match status" value="1"/>
</dbReference>
<dbReference type="PANTHER" id="PTHR45527:SF1">
    <property type="entry name" value="FATTY ACID SYNTHASE"/>
    <property type="match status" value="1"/>
</dbReference>
<dbReference type="InterPro" id="IPR001031">
    <property type="entry name" value="Thioesterase"/>
</dbReference>
<dbReference type="InterPro" id="IPR023213">
    <property type="entry name" value="CAT-like_dom_sf"/>
</dbReference>
<dbReference type="Gene3D" id="2.30.38.10">
    <property type="entry name" value="Luciferase, Domain 3"/>
    <property type="match status" value="1"/>
</dbReference>
<dbReference type="Pfam" id="PF00550">
    <property type="entry name" value="PP-binding"/>
    <property type="match status" value="1"/>
</dbReference>
<dbReference type="Pfam" id="PF00975">
    <property type="entry name" value="Thioesterase"/>
    <property type="match status" value="1"/>
</dbReference>
<evidence type="ECO:0000256" key="2">
    <source>
        <dbReference type="ARBA" id="ARBA00022553"/>
    </source>
</evidence>
<dbReference type="CDD" id="cd19531">
    <property type="entry name" value="LCL_NRPS-like"/>
    <property type="match status" value="1"/>
</dbReference>
<dbReference type="NCBIfam" id="TIGR01733">
    <property type="entry name" value="AA-adenyl-dom"/>
    <property type="match status" value="1"/>
</dbReference>
<dbReference type="InterPro" id="IPR020845">
    <property type="entry name" value="AMP-binding_CS"/>
</dbReference>
<dbReference type="PANTHER" id="PTHR45527">
    <property type="entry name" value="NONRIBOSOMAL PEPTIDE SYNTHETASE"/>
    <property type="match status" value="1"/>
</dbReference>
<dbReference type="InterPro" id="IPR045851">
    <property type="entry name" value="AMP-bd_C_sf"/>
</dbReference>
<proteinExistence type="predicted"/>
<dbReference type="InterPro" id="IPR001242">
    <property type="entry name" value="Condensation_dom"/>
</dbReference>
<keyword evidence="2" id="KW-0597">Phosphoprotein</keyword>